<proteinExistence type="predicted"/>
<protein>
    <submittedName>
        <fullName evidence="1">Uncharacterized protein</fullName>
    </submittedName>
</protein>
<evidence type="ECO:0000313" key="2">
    <source>
        <dbReference type="Proteomes" id="UP000054018"/>
    </source>
</evidence>
<dbReference type="Proteomes" id="UP000054018">
    <property type="component" value="Unassembled WGS sequence"/>
</dbReference>
<sequence length="60" mass="6672">MHSGLQHCDDNSQMICVPVFFFAGKLTYTTLAHADGIDDELQEPSNWCGGKQLCDEDILL</sequence>
<name>A0A0C9YNK7_9AGAM</name>
<reference evidence="1 2" key="1">
    <citation type="submission" date="2014-04" db="EMBL/GenBank/DDBJ databases">
        <authorList>
            <consortium name="DOE Joint Genome Institute"/>
            <person name="Kuo A."/>
            <person name="Kohler A."/>
            <person name="Costa M.D."/>
            <person name="Nagy L.G."/>
            <person name="Floudas D."/>
            <person name="Copeland A."/>
            <person name="Barry K.W."/>
            <person name="Cichocki N."/>
            <person name="Veneault-Fourrey C."/>
            <person name="LaButti K."/>
            <person name="Lindquist E.A."/>
            <person name="Lipzen A."/>
            <person name="Lundell T."/>
            <person name="Morin E."/>
            <person name="Murat C."/>
            <person name="Sun H."/>
            <person name="Tunlid A."/>
            <person name="Henrissat B."/>
            <person name="Grigoriev I.V."/>
            <person name="Hibbett D.S."/>
            <person name="Martin F."/>
            <person name="Nordberg H.P."/>
            <person name="Cantor M.N."/>
            <person name="Hua S.X."/>
        </authorList>
    </citation>
    <scope>NUCLEOTIDE SEQUENCE [LARGE SCALE GENOMIC DNA]</scope>
    <source>
        <strain evidence="1 2">441</strain>
    </source>
</reference>
<dbReference type="HOGENOM" id="CLU_2942690_0_0_1"/>
<accession>A0A0C9YNK7</accession>
<evidence type="ECO:0000313" key="1">
    <source>
        <dbReference type="EMBL" id="KIK11887.1"/>
    </source>
</evidence>
<gene>
    <name evidence="1" type="ORF">PISMIDRAFT_689957</name>
</gene>
<organism evidence="1 2">
    <name type="scientific">Pisolithus microcarpus 441</name>
    <dbReference type="NCBI Taxonomy" id="765257"/>
    <lineage>
        <taxon>Eukaryota</taxon>
        <taxon>Fungi</taxon>
        <taxon>Dikarya</taxon>
        <taxon>Basidiomycota</taxon>
        <taxon>Agaricomycotina</taxon>
        <taxon>Agaricomycetes</taxon>
        <taxon>Agaricomycetidae</taxon>
        <taxon>Boletales</taxon>
        <taxon>Sclerodermatineae</taxon>
        <taxon>Pisolithaceae</taxon>
        <taxon>Pisolithus</taxon>
    </lineage>
</organism>
<keyword evidence="2" id="KW-1185">Reference proteome</keyword>
<dbReference type="EMBL" id="KN834143">
    <property type="protein sequence ID" value="KIK11887.1"/>
    <property type="molecule type" value="Genomic_DNA"/>
</dbReference>
<dbReference type="AlphaFoldDB" id="A0A0C9YNK7"/>
<reference evidence="2" key="2">
    <citation type="submission" date="2015-01" db="EMBL/GenBank/DDBJ databases">
        <title>Evolutionary Origins and Diversification of the Mycorrhizal Mutualists.</title>
        <authorList>
            <consortium name="DOE Joint Genome Institute"/>
            <consortium name="Mycorrhizal Genomics Consortium"/>
            <person name="Kohler A."/>
            <person name="Kuo A."/>
            <person name="Nagy L.G."/>
            <person name="Floudas D."/>
            <person name="Copeland A."/>
            <person name="Barry K.W."/>
            <person name="Cichocki N."/>
            <person name="Veneault-Fourrey C."/>
            <person name="LaButti K."/>
            <person name="Lindquist E.A."/>
            <person name="Lipzen A."/>
            <person name="Lundell T."/>
            <person name="Morin E."/>
            <person name="Murat C."/>
            <person name="Riley R."/>
            <person name="Ohm R."/>
            <person name="Sun H."/>
            <person name="Tunlid A."/>
            <person name="Henrissat B."/>
            <person name="Grigoriev I.V."/>
            <person name="Hibbett D.S."/>
            <person name="Martin F."/>
        </authorList>
    </citation>
    <scope>NUCLEOTIDE SEQUENCE [LARGE SCALE GENOMIC DNA]</scope>
    <source>
        <strain evidence="2">441</strain>
    </source>
</reference>